<evidence type="ECO:0000313" key="5">
    <source>
        <dbReference type="EMBL" id="SDE14467.1"/>
    </source>
</evidence>
<keyword evidence="2" id="KW-0175">Coiled coil</keyword>
<dbReference type="RefSeq" id="WP_143006761.1">
    <property type="nucleotide sequence ID" value="NZ_FNAG01000019.1"/>
</dbReference>
<protein>
    <submittedName>
        <fullName evidence="3">Transposase</fullName>
    </submittedName>
</protein>
<keyword evidence="7" id="KW-1185">Reference proteome</keyword>
<dbReference type="GO" id="GO:0003677">
    <property type="term" value="F:DNA binding"/>
    <property type="evidence" value="ECO:0007669"/>
    <property type="project" value="InterPro"/>
</dbReference>
<accession>A0A1G6VX57</accession>
<dbReference type="AlphaFoldDB" id="A0A1G6VX57"/>
<dbReference type="InterPro" id="IPR002514">
    <property type="entry name" value="Transposase_8"/>
</dbReference>
<evidence type="ECO:0000313" key="3">
    <source>
        <dbReference type="EMBL" id="SDD58104.1"/>
    </source>
</evidence>
<dbReference type="GO" id="GO:0006313">
    <property type="term" value="P:DNA transposition"/>
    <property type="evidence" value="ECO:0007669"/>
    <property type="project" value="InterPro"/>
</dbReference>
<dbReference type="EMBL" id="FNAG01000019">
    <property type="protein sequence ID" value="SDE10308.1"/>
    <property type="molecule type" value="Genomic_DNA"/>
</dbReference>
<dbReference type="STRING" id="265719.SAMN04488509_1041"/>
<evidence type="ECO:0000313" key="6">
    <source>
        <dbReference type="EMBL" id="SDE15654.1"/>
    </source>
</evidence>
<dbReference type="EMBL" id="FNAG01000037">
    <property type="protein sequence ID" value="SDE15654.1"/>
    <property type="molecule type" value="Genomic_DNA"/>
</dbReference>
<evidence type="ECO:0000313" key="4">
    <source>
        <dbReference type="EMBL" id="SDE10308.1"/>
    </source>
</evidence>
<dbReference type="GO" id="GO:0004803">
    <property type="term" value="F:transposase activity"/>
    <property type="evidence" value="ECO:0007669"/>
    <property type="project" value="InterPro"/>
</dbReference>
<dbReference type="Pfam" id="PF01527">
    <property type="entry name" value="HTH_Tnp_1"/>
    <property type="match status" value="1"/>
</dbReference>
<feature type="coiled-coil region" evidence="2">
    <location>
        <begin position="49"/>
        <end position="76"/>
    </location>
</feature>
<dbReference type="EMBL" id="FNAG01000004">
    <property type="protein sequence ID" value="SDD58104.1"/>
    <property type="molecule type" value="Genomic_DNA"/>
</dbReference>
<dbReference type="PANTHER" id="PTHR33609">
    <property type="entry name" value="LOW CALCIUM RESPONSE LOCUS PROTEIN S"/>
    <property type="match status" value="1"/>
</dbReference>
<dbReference type="EMBL" id="FNAG01000028">
    <property type="protein sequence ID" value="SDE14467.1"/>
    <property type="molecule type" value="Genomic_DNA"/>
</dbReference>
<dbReference type="PANTHER" id="PTHR33609:SF1">
    <property type="entry name" value="TRANSPOSASE"/>
    <property type="match status" value="1"/>
</dbReference>
<gene>
    <name evidence="3" type="ORF">SAMN04488509_1041</name>
    <name evidence="4" type="ORF">SAMN04488509_11938</name>
    <name evidence="5" type="ORF">SAMN04488509_1281</name>
    <name evidence="6" type="ORF">SAMN04488509_1372</name>
</gene>
<evidence type="ECO:0000256" key="1">
    <source>
        <dbReference type="ARBA" id="ARBA00009964"/>
    </source>
</evidence>
<dbReference type="OrthoDB" id="6174090at2"/>
<name>A0A1G6VX57_9GAMM</name>
<reference evidence="3 7" key="1">
    <citation type="submission" date="2016-10" db="EMBL/GenBank/DDBJ databases">
        <authorList>
            <person name="de Groot N.N."/>
        </authorList>
    </citation>
    <scope>NUCLEOTIDE SEQUENCE [LARGE SCALE GENOMIC DNA]</scope>
    <source>
        <strain evidence="3 7">DSM 16957</strain>
    </source>
</reference>
<dbReference type="InterPro" id="IPR009057">
    <property type="entry name" value="Homeodomain-like_sf"/>
</dbReference>
<proteinExistence type="inferred from homology"/>
<dbReference type="InterPro" id="IPR052546">
    <property type="entry name" value="Transposase_8_domain"/>
</dbReference>
<dbReference type="Proteomes" id="UP000199603">
    <property type="component" value="Unassembled WGS sequence"/>
</dbReference>
<evidence type="ECO:0000313" key="7">
    <source>
        <dbReference type="Proteomes" id="UP000199603"/>
    </source>
</evidence>
<organism evidence="3 7">
    <name type="scientific">Aquimonas voraii</name>
    <dbReference type="NCBI Taxonomy" id="265719"/>
    <lineage>
        <taxon>Bacteria</taxon>
        <taxon>Pseudomonadati</taxon>
        <taxon>Pseudomonadota</taxon>
        <taxon>Gammaproteobacteria</taxon>
        <taxon>Lysobacterales</taxon>
        <taxon>Lysobacteraceae</taxon>
        <taxon>Aquimonas</taxon>
    </lineage>
</organism>
<evidence type="ECO:0000256" key="2">
    <source>
        <dbReference type="SAM" id="Coils"/>
    </source>
</evidence>
<comment type="similarity">
    <text evidence="1">Belongs to the transposase 8 family.</text>
</comment>
<dbReference type="SUPFAM" id="SSF46689">
    <property type="entry name" value="Homeodomain-like"/>
    <property type="match status" value="1"/>
</dbReference>
<sequence>MRKSRFTTEQIIGFIKQAEAGMAVTELGRQHGFSPASFYAWRAKYGGMEAEDAKRLKELELENSRLKRLLAEAHLDIEALKVGFGVKR</sequence>